<dbReference type="SMART" id="SM00345">
    <property type="entry name" value="HTH_GNTR"/>
    <property type="match status" value="1"/>
</dbReference>
<dbReference type="EMBL" id="JBHTBY010000001">
    <property type="protein sequence ID" value="MFC7319318.1"/>
    <property type="molecule type" value="Genomic_DNA"/>
</dbReference>
<dbReference type="SUPFAM" id="SSF64288">
    <property type="entry name" value="Chorismate lyase-like"/>
    <property type="match status" value="1"/>
</dbReference>
<dbReference type="SUPFAM" id="SSF46785">
    <property type="entry name" value="Winged helix' DNA-binding domain"/>
    <property type="match status" value="1"/>
</dbReference>
<sequence>MNEEIFNDLYNKIKSNFYSVGDVLPTEAELQNIYGVSRAPVRQALAKLKTEGFITGKPGIGTIVAENSVSAPWMPMGGFSSQFRNTAGDLTCKTLDVSKVIADKEITDIFKLEEDSSLIKVSRLRKEKDKPIFILNSYYNDVDINKIKEAGDILYMRQFASEVLGINFEYVKEEIKAAVADSHLSSILEVREGAPLLKINRVSYDSDYNPVEYVEYYVDTEQWPYTVVFSKDGHEFEY</sequence>
<dbReference type="Proteomes" id="UP001596494">
    <property type="component" value="Unassembled WGS sequence"/>
</dbReference>
<dbReference type="Pfam" id="PF07702">
    <property type="entry name" value="UTRA"/>
    <property type="match status" value="1"/>
</dbReference>
<dbReference type="Gene3D" id="1.10.10.10">
    <property type="entry name" value="Winged helix-like DNA-binding domain superfamily/Winged helix DNA-binding domain"/>
    <property type="match status" value="1"/>
</dbReference>
<dbReference type="PANTHER" id="PTHR44846:SF1">
    <property type="entry name" value="MANNOSYL-D-GLYCERATE TRANSPORT_METABOLISM SYSTEM REPRESSOR MNGR-RELATED"/>
    <property type="match status" value="1"/>
</dbReference>
<evidence type="ECO:0000313" key="5">
    <source>
        <dbReference type="EMBL" id="MFC7319318.1"/>
    </source>
</evidence>
<evidence type="ECO:0000259" key="4">
    <source>
        <dbReference type="PROSITE" id="PS50949"/>
    </source>
</evidence>
<keyword evidence="6" id="KW-1185">Reference proteome</keyword>
<comment type="caution">
    <text evidence="5">The sequence shown here is derived from an EMBL/GenBank/DDBJ whole genome shotgun (WGS) entry which is preliminary data.</text>
</comment>
<keyword evidence="2" id="KW-0238">DNA-binding</keyword>
<dbReference type="PROSITE" id="PS50949">
    <property type="entry name" value="HTH_GNTR"/>
    <property type="match status" value="1"/>
</dbReference>
<evidence type="ECO:0000256" key="3">
    <source>
        <dbReference type="ARBA" id="ARBA00023163"/>
    </source>
</evidence>
<dbReference type="Pfam" id="PF00392">
    <property type="entry name" value="GntR"/>
    <property type="match status" value="1"/>
</dbReference>
<dbReference type="SMART" id="SM00866">
    <property type="entry name" value="UTRA"/>
    <property type="match status" value="1"/>
</dbReference>
<dbReference type="PANTHER" id="PTHR44846">
    <property type="entry name" value="MANNOSYL-D-GLYCERATE TRANSPORT/METABOLISM SYSTEM REPRESSOR MNGR-RELATED"/>
    <property type="match status" value="1"/>
</dbReference>
<evidence type="ECO:0000256" key="2">
    <source>
        <dbReference type="ARBA" id="ARBA00023125"/>
    </source>
</evidence>
<proteinExistence type="predicted"/>
<evidence type="ECO:0000256" key="1">
    <source>
        <dbReference type="ARBA" id="ARBA00023015"/>
    </source>
</evidence>
<keyword evidence="3" id="KW-0804">Transcription</keyword>
<gene>
    <name evidence="5" type="ORF">ACFQMN_00290</name>
</gene>
<protein>
    <submittedName>
        <fullName evidence="5">GntR family transcriptional regulator</fullName>
    </submittedName>
</protein>
<organism evidence="5 6">
    <name type="scientific">Halobacillus campisalis</name>
    <dbReference type="NCBI Taxonomy" id="435909"/>
    <lineage>
        <taxon>Bacteria</taxon>
        <taxon>Bacillati</taxon>
        <taxon>Bacillota</taxon>
        <taxon>Bacilli</taxon>
        <taxon>Bacillales</taxon>
        <taxon>Bacillaceae</taxon>
        <taxon>Halobacillus</taxon>
    </lineage>
</organism>
<dbReference type="InterPro" id="IPR036390">
    <property type="entry name" value="WH_DNA-bd_sf"/>
</dbReference>
<evidence type="ECO:0000313" key="6">
    <source>
        <dbReference type="Proteomes" id="UP001596494"/>
    </source>
</evidence>
<dbReference type="PRINTS" id="PR00035">
    <property type="entry name" value="HTHGNTR"/>
</dbReference>
<reference evidence="6" key="1">
    <citation type="journal article" date="2019" name="Int. J. Syst. Evol. Microbiol.">
        <title>The Global Catalogue of Microorganisms (GCM) 10K type strain sequencing project: providing services to taxonomists for standard genome sequencing and annotation.</title>
        <authorList>
            <consortium name="The Broad Institute Genomics Platform"/>
            <consortium name="The Broad Institute Genome Sequencing Center for Infectious Disease"/>
            <person name="Wu L."/>
            <person name="Ma J."/>
        </authorList>
    </citation>
    <scope>NUCLEOTIDE SEQUENCE [LARGE SCALE GENOMIC DNA]</scope>
    <source>
        <strain evidence="6">CCUG 73951</strain>
    </source>
</reference>
<name>A0ABW2JY69_9BACI</name>
<dbReference type="Gene3D" id="3.40.1410.10">
    <property type="entry name" value="Chorismate lyase-like"/>
    <property type="match status" value="1"/>
</dbReference>
<dbReference type="InterPro" id="IPR036388">
    <property type="entry name" value="WH-like_DNA-bd_sf"/>
</dbReference>
<dbReference type="CDD" id="cd07377">
    <property type="entry name" value="WHTH_GntR"/>
    <property type="match status" value="1"/>
</dbReference>
<dbReference type="InterPro" id="IPR011663">
    <property type="entry name" value="UTRA"/>
</dbReference>
<dbReference type="InterPro" id="IPR050679">
    <property type="entry name" value="Bact_HTH_transcr_reg"/>
</dbReference>
<dbReference type="RefSeq" id="WP_289216087.1">
    <property type="nucleotide sequence ID" value="NZ_JAPVRC010000005.1"/>
</dbReference>
<accession>A0ABW2JY69</accession>
<dbReference type="InterPro" id="IPR028978">
    <property type="entry name" value="Chorismate_lyase_/UTRA_dom_sf"/>
</dbReference>
<keyword evidence="1" id="KW-0805">Transcription regulation</keyword>
<feature type="domain" description="HTH gntR-type" evidence="4">
    <location>
        <begin position="1"/>
        <end position="67"/>
    </location>
</feature>
<dbReference type="InterPro" id="IPR000524">
    <property type="entry name" value="Tscrpt_reg_HTH_GntR"/>
</dbReference>